<evidence type="ECO:0000313" key="1">
    <source>
        <dbReference type="EMBL" id="MBK7423031.1"/>
    </source>
</evidence>
<gene>
    <name evidence="1" type="ORF">IPJ48_08025</name>
</gene>
<proteinExistence type="predicted"/>
<evidence type="ECO:0000313" key="2">
    <source>
        <dbReference type="Proteomes" id="UP000886602"/>
    </source>
</evidence>
<reference evidence="1" key="1">
    <citation type="submission" date="2020-10" db="EMBL/GenBank/DDBJ databases">
        <title>Connecting structure to function with the recovery of over 1000 high-quality activated sludge metagenome-assembled genomes encoding full-length rRNA genes using long-read sequencing.</title>
        <authorList>
            <person name="Singleton C.M."/>
            <person name="Petriglieri F."/>
            <person name="Kristensen J.M."/>
            <person name="Kirkegaard R.H."/>
            <person name="Michaelsen T.Y."/>
            <person name="Andersen M.H."/>
            <person name="Karst S.M."/>
            <person name="Dueholm M.S."/>
            <person name="Nielsen P.H."/>
            <person name="Albertsen M."/>
        </authorList>
    </citation>
    <scope>NUCLEOTIDE SEQUENCE</scope>
    <source>
        <strain evidence="1">EsbW_18-Q3-R4-48_MAXAC.044</strain>
    </source>
</reference>
<dbReference type="AlphaFoldDB" id="A0A9D7I789"/>
<protein>
    <submittedName>
        <fullName evidence="1">Uncharacterized protein</fullName>
    </submittedName>
</protein>
<dbReference type="Proteomes" id="UP000886602">
    <property type="component" value="Unassembled WGS sequence"/>
</dbReference>
<accession>A0A9D7I789</accession>
<organism evidence="1 2">
    <name type="scientific">Candidatus Propionivibrio dominans</name>
    <dbReference type="NCBI Taxonomy" id="2954373"/>
    <lineage>
        <taxon>Bacteria</taxon>
        <taxon>Pseudomonadati</taxon>
        <taxon>Pseudomonadota</taxon>
        <taxon>Betaproteobacteria</taxon>
        <taxon>Rhodocyclales</taxon>
        <taxon>Rhodocyclaceae</taxon>
        <taxon>Propionivibrio</taxon>
    </lineage>
</organism>
<dbReference type="EMBL" id="JADJNC010000011">
    <property type="protein sequence ID" value="MBK7423031.1"/>
    <property type="molecule type" value="Genomic_DNA"/>
</dbReference>
<comment type="caution">
    <text evidence="1">The sequence shown here is derived from an EMBL/GenBank/DDBJ whole genome shotgun (WGS) entry which is preliminary data.</text>
</comment>
<name>A0A9D7I789_9RHOO</name>
<sequence length="94" mass="10569">MANQAQETKDAGVLAVIVARMEQQRLPRAIDLKAKVEQGGVLDDLDIEFLEGVFADSSELKPLLVRHPEYQDLAARMMALYREITTKALENENK</sequence>